<dbReference type="PANTHER" id="PTHR23222">
    <property type="entry name" value="PROHIBITIN"/>
    <property type="match status" value="1"/>
</dbReference>
<reference evidence="3" key="2">
    <citation type="journal article" date="2021" name="PeerJ">
        <title>Extensive microbial diversity within the chicken gut microbiome revealed by metagenomics and culture.</title>
        <authorList>
            <person name="Gilroy R."/>
            <person name="Ravi A."/>
            <person name="Getino M."/>
            <person name="Pursley I."/>
            <person name="Horton D.L."/>
            <person name="Alikhan N.F."/>
            <person name="Baker D."/>
            <person name="Gharbi K."/>
            <person name="Hall N."/>
            <person name="Watson M."/>
            <person name="Adriaenssens E.M."/>
            <person name="Foster-Nyarko E."/>
            <person name="Jarju S."/>
            <person name="Secka A."/>
            <person name="Antonio M."/>
            <person name="Oren A."/>
            <person name="Chaudhuri R.R."/>
            <person name="La Ragione R."/>
            <person name="Hildebrand F."/>
            <person name="Pallen M.J."/>
        </authorList>
    </citation>
    <scope>NUCLEOTIDE SEQUENCE</scope>
    <source>
        <strain evidence="3">ChiGjej1B1-1684</strain>
    </source>
</reference>
<dbReference type="GO" id="GO:0016020">
    <property type="term" value="C:membrane"/>
    <property type="evidence" value="ECO:0007669"/>
    <property type="project" value="InterPro"/>
</dbReference>
<keyword evidence="1" id="KW-0812">Transmembrane</keyword>
<sequence>MEGFNPVNKVNSKVKKIIPIVAVIIVIAIIASFSIVIVPAGSTGVVMTLGKVSDNVMQEGLHFKVPFVQNVAIISNKIQKQEVQANAVSKDLQTVESEIAVNYRVGLDASANIYKNIGERYEEIVLLPAVQESMKSVSAKYTAEELITLRAQVGEEIKASLEEKVSEYGIVIEKFSIVNFDFSEEFNEAIEAKQVAEQNLIKTKTEQEQAIVIAEAEAQKKLIAAQAEADAITAKAQAQADANKLLAESLNDNVVEYEKIQKWDGKLPTVTGSDALISFDPNQNEEE</sequence>
<reference evidence="3" key="1">
    <citation type="submission" date="2020-10" db="EMBL/GenBank/DDBJ databases">
        <authorList>
            <person name="Gilroy R."/>
        </authorList>
    </citation>
    <scope>NUCLEOTIDE SEQUENCE</scope>
    <source>
        <strain evidence="3">ChiGjej1B1-1684</strain>
    </source>
</reference>
<dbReference type="Gene3D" id="3.30.479.30">
    <property type="entry name" value="Band 7 domain"/>
    <property type="match status" value="1"/>
</dbReference>
<dbReference type="CDD" id="cd03401">
    <property type="entry name" value="SPFH_prohibitin"/>
    <property type="match status" value="1"/>
</dbReference>
<evidence type="ECO:0000313" key="4">
    <source>
        <dbReference type="Proteomes" id="UP000824118"/>
    </source>
</evidence>
<dbReference type="PANTHER" id="PTHR23222:SF0">
    <property type="entry name" value="PROHIBITIN 1"/>
    <property type="match status" value="1"/>
</dbReference>
<dbReference type="InterPro" id="IPR001107">
    <property type="entry name" value="Band_7"/>
</dbReference>
<organism evidence="3 4">
    <name type="scientific">Candidatus Limousia pullorum</name>
    <dbReference type="NCBI Taxonomy" id="2840860"/>
    <lineage>
        <taxon>Bacteria</taxon>
        <taxon>Bacillati</taxon>
        <taxon>Bacillota</taxon>
        <taxon>Clostridia</taxon>
        <taxon>Eubacteriales</taxon>
        <taxon>Oscillospiraceae</taxon>
        <taxon>Oscillospiraceae incertae sedis</taxon>
        <taxon>Candidatus Limousia</taxon>
    </lineage>
</organism>
<comment type="caution">
    <text evidence="3">The sequence shown here is derived from an EMBL/GenBank/DDBJ whole genome shotgun (WGS) entry which is preliminary data.</text>
</comment>
<name>A0A9D1LX91_9FIRM</name>
<feature type="domain" description="Band 7" evidence="2">
    <location>
        <begin position="33"/>
        <end position="194"/>
    </location>
</feature>
<keyword evidence="1" id="KW-0472">Membrane</keyword>
<dbReference type="SUPFAM" id="SSF117892">
    <property type="entry name" value="Band 7/SPFH domain"/>
    <property type="match status" value="1"/>
</dbReference>
<dbReference type="PRINTS" id="PR00679">
    <property type="entry name" value="PROHIBITIN"/>
</dbReference>
<protein>
    <submittedName>
        <fullName evidence="3">Prohibitin family protein</fullName>
    </submittedName>
</protein>
<evidence type="ECO:0000313" key="3">
    <source>
        <dbReference type="EMBL" id="HIU49754.1"/>
    </source>
</evidence>
<dbReference type="AlphaFoldDB" id="A0A9D1LX91"/>
<feature type="transmembrane region" description="Helical" evidence="1">
    <location>
        <begin position="17"/>
        <end position="38"/>
    </location>
</feature>
<dbReference type="InterPro" id="IPR000163">
    <property type="entry name" value="Prohibitin"/>
</dbReference>
<dbReference type="InterPro" id="IPR036013">
    <property type="entry name" value="Band_7/SPFH_dom_sf"/>
</dbReference>
<gene>
    <name evidence="3" type="ORF">IAD22_01905</name>
</gene>
<dbReference type="Proteomes" id="UP000824118">
    <property type="component" value="Unassembled WGS sequence"/>
</dbReference>
<evidence type="ECO:0000259" key="2">
    <source>
        <dbReference type="SMART" id="SM00244"/>
    </source>
</evidence>
<evidence type="ECO:0000256" key="1">
    <source>
        <dbReference type="SAM" id="Phobius"/>
    </source>
</evidence>
<dbReference type="EMBL" id="DVNG01000028">
    <property type="protein sequence ID" value="HIU49754.1"/>
    <property type="molecule type" value="Genomic_DNA"/>
</dbReference>
<proteinExistence type="predicted"/>
<accession>A0A9D1LX91</accession>
<dbReference type="Pfam" id="PF01145">
    <property type="entry name" value="Band_7"/>
    <property type="match status" value="1"/>
</dbReference>
<dbReference type="SMART" id="SM00244">
    <property type="entry name" value="PHB"/>
    <property type="match status" value="1"/>
</dbReference>
<keyword evidence="1" id="KW-1133">Transmembrane helix</keyword>